<evidence type="ECO:0000256" key="2">
    <source>
        <dbReference type="ARBA" id="ARBA00022598"/>
    </source>
</evidence>
<reference evidence="8" key="1">
    <citation type="submission" date="2021-01" db="EMBL/GenBank/DDBJ databases">
        <authorList>
            <person name="Kaushik A."/>
        </authorList>
    </citation>
    <scope>NUCLEOTIDE SEQUENCE</scope>
    <source>
        <strain evidence="8">AG5</strain>
    </source>
</reference>
<gene>
    <name evidence="8" type="ORF">RDB_LOCUS124774</name>
</gene>
<feature type="signal peptide" evidence="7">
    <location>
        <begin position="1"/>
        <end position="22"/>
    </location>
</feature>
<dbReference type="InterPro" id="IPR004308">
    <property type="entry name" value="GCS"/>
</dbReference>
<dbReference type="AlphaFoldDB" id="A0A8H3I0U3"/>
<comment type="catalytic activity">
    <reaction evidence="6">
        <text>L-cysteine + L-glutamate + ATP = gamma-L-glutamyl-L-cysteine + ADP + phosphate + H(+)</text>
        <dbReference type="Rhea" id="RHEA:13285"/>
        <dbReference type="ChEBI" id="CHEBI:15378"/>
        <dbReference type="ChEBI" id="CHEBI:29985"/>
        <dbReference type="ChEBI" id="CHEBI:30616"/>
        <dbReference type="ChEBI" id="CHEBI:35235"/>
        <dbReference type="ChEBI" id="CHEBI:43474"/>
        <dbReference type="ChEBI" id="CHEBI:58173"/>
        <dbReference type="ChEBI" id="CHEBI:456216"/>
        <dbReference type="EC" id="6.3.2.2"/>
    </reaction>
</comment>
<name>A0A8H3I0U3_9AGAM</name>
<keyword evidence="5 6" id="KW-0067">ATP-binding</keyword>
<evidence type="ECO:0000256" key="7">
    <source>
        <dbReference type="SAM" id="SignalP"/>
    </source>
</evidence>
<keyword evidence="7" id="KW-0732">Signal</keyword>
<evidence type="ECO:0000256" key="1">
    <source>
        <dbReference type="ARBA" id="ARBA00012220"/>
    </source>
</evidence>
<comment type="caution">
    <text evidence="8">The sequence shown here is derived from an EMBL/GenBank/DDBJ whole genome shotgun (WGS) entry which is preliminary data.</text>
</comment>
<accession>A0A8H3I0U3</accession>
<evidence type="ECO:0000256" key="4">
    <source>
        <dbReference type="ARBA" id="ARBA00022741"/>
    </source>
</evidence>
<sequence length="129" mass="15268">MLYHSISLAILWAFRFLKLLQTGNSLKYADYIHEHGVTQFLNSWEKQKSQRDDPSHWGDEIEYMVVSYHEEGLDARLSLRQTKILPKIQELVRQLREAEPKKADSIPKFQPECSRYILESAWIALQQLH</sequence>
<protein>
    <recommendedName>
        <fullName evidence="1 6">Glutamate--cysteine ligase</fullName>
        <ecNumber evidence="1 6">6.3.2.2</ecNumber>
    </recommendedName>
    <alternativeName>
        <fullName evidence="6">Gamma-ECS</fullName>
    </alternativeName>
    <alternativeName>
        <fullName evidence="6">Gamma-glutamylcysteine synthetase</fullName>
    </alternativeName>
</protein>
<dbReference type="EC" id="6.3.2.2" evidence="1 6"/>
<keyword evidence="3 6" id="KW-0317">Glutathione biosynthesis</keyword>
<dbReference type="GO" id="GO:0017109">
    <property type="term" value="C:glutamate-cysteine ligase complex"/>
    <property type="evidence" value="ECO:0007669"/>
    <property type="project" value="TreeGrafter"/>
</dbReference>
<dbReference type="GO" id="GO:0006750">
    <property type="term" value="P:glutathione biosynthetic process"/>
    <property type="evidence" value="ECO:0007669"/>
    <property type="project" value="UniProtKB-UniRule"/>
</dbReference>
<evidence type="ECO:0000256" key="5">
    <source>
        <dbReference type="ARBA" id="ARBA00022840"/>
    </source>
</evidence>
<dbReference type="GO" id="GO:0004357">
    <property type="term" value="F:glutamate-cysteine ligase activity"/>
    <property type="evidence" value="ECO:0007669"/>
    <property type="project" value="UniProtKB-UniRule"/>
</dbReference>
<comment type="pathway">
    <text evidence="6">Sulfur metabolism; glutathione biosynthesis; glutathione from L-cysteine and L-glutamate: step 1/2.</text>
</comment>
<organism evidence="8 9">
    <name type="scientific">Rhizoctonia solani</name>
    <dbReference type="NCBI Taxonomy" id="456999"/>
    <lineage>
        <taxon>Eukaryota</taxon>
        <taxon>Fungi</taxon>
        <taxon>Dikarya</taxon>
        <taxon>Basidiomycota</taxon>
        <taxon>Agaricomycotina</taxon>
        <taxon>Agaricomycetes</taxon>
        <taxon>Cantharellales</taxon>
        <taxon>Ceratobasidiaceae</taxon>
        <taxon>Rhizoctonia</taxon>
    </lineage>
</organism>
<keyword evidence="2 6" id="KW-0436">Ligase</keyword>
<evidence type="ECO:0000256" key="6">
    <source>
        <dbReference type="RuleBase" id="RU367135"/>
    </source>
</evidence>
<feature type="chain" id="PRO_5034411376" description="Glutamate--cysteine ligase" evidence="7">
    <location>
        <begin position="23"/>
        <end position="129"/>
    </location>
</feature>
<evidence type="ECO:0000256" key="3">
    <source>
        <dbReference type="ARBA" id="ARBA00022684"/>
    </source>
</evidence>
<comment type="similarity">
    <text evidence="6">Belongs to the glutamate--cysteine ligase type 3 family.</text>
</comment>
<evidence type="ECO:0000313" key="8">
    <source>
        <dbReference type="EMBL" id="CAE7188652.1"/>
    </source>
</evidence>
<proteinExistence type="inferred from homology"/>
<dbReference type="GO" id="GO:0005524">
    <property type="term" value="F:ATP binding"/>
    <property type="evidence" value="ECO:0007669"/>
    <property type="project" value="UniProtKB-UniRule"/>
</dbReference>
<dbReference type="PANTHER" id="PTHR11164:SF0">
    <property type="entry name" value="GLUTAMATE--CYSTEINE LIGASE CATALYTIC SUBUNIT"/>
    <property type="match status" value="1"/>
</dbReference>
<dbReference type="EMBL" id="CAJNJQ010002931">
    <property type="protein sequence ID" value="CAE7188652.1"/>
    <property type="molecule type" value="Genomic_DNA"/>
</dbReference>
<keyword evidence="4 6" id="KW-0547">Nucleotide-binding</keyword>
<dbReference type="Proteomes" id="UP000663827">
    <property type="component" value="Unassembled WGS sequence"/>
</dbReference>
<dbReference type="PANTHER" id="PTHR11164">
    <property type="entry name" value="GLUTAMATE CYSTEINE LIGASE"/>
    <property type="match status" value="1"/>
</dbReference>
<dbReference type="UniPathway" id="UPA00142">
    <property type="reaction ID" value="UER00209"/>
</dbReference>
<dbReference type="Gene3D" id="3.30.590.50">
    <property type="match status" value="1"/>
</dbReference>
<evidence type="ECO:0000313" key="9">
    <source>
        <dbReference type="Proteomes" id="UP000663827"/>
    </source>
</evidence>